<organism evidence="1">
    <name type="scientific">freshwater metagenome</name>
    <dbReference type="NCBI Taxonomy" id="449393"/>
    <lineage>
        <taxon>unclassified sequences</taxon>
        <taxon>metagenomes</taxon>
        <taxon>ecological metagenomes</taxon>
    </lineage>
</organism>
<name>A0A6J7EER6_9ZZZZ</name>
<reference evidence="1" key="1">
    <citation type="submission" date="2020-05" db="EMBL/GenBank/DDBJ databases">
        <authorList>
            <person name="Chiriac C."/>
            <person name="Salcher M."/>
            <person name="Ghai R."/>
            <person name="Kavagutti S V."/>
        </authorList>
    </citation>
    <scope>NUCLEOTIDE SEQUENCE</scope>
</reference>
<dbReference type="AlphaFoldDB" id="A0A6J7EER6"/>
<accession>A0A6J7EER6</accession>
<dbReference type="EMBL" id="CAFBLM010000075">
    <property type="protein sequence ID" value="CAB4879514.1"/>
    <property type="molecule type" value="Genomic_DNA"/>
</dbReference>
<evidence type="ECO:0000313" key="1">
    <source>
        <dbReference type="EMBL" id="CAB4879514.1"/>
    </source>
</evidence>
<proteinExistence type="predicted"/>
<sequence>MVPLRADAGLGQARAAAVVPGELELVTVALPVVTLEQPARARALAAKSAAHRALDEVKCMCPSWQKSGSTQGE</sequence>
<gene>
    <name evidence="1" type="ORF">UFOPK3401_01319</name>
</gene>
<protein>
    <submittedName>
        <fullName evidence="1">Unannotated protein</fullName>
    </submittedName>
</protein>